<dbReference type="Gene3D" id="1.20.1290.10">
    <property type="entry name" value="AhpD-like"/>
    <property type="match status" value="1"/>
</dbReference>
<evidence type="ECO:0000313" key="2">
    <source>
        <dbReference type="Proteomes" id="UP000241229"/>
    </source>
</evidence>
<proteinExistence type="predicted"/>
<dbReference type="EMBL" id="PXYK01000002">
    <property type="protein sequence ID" value="PSJ65168.1"/>
    <property type="molecule type" value="Genomic_DNA"/>
</dbReference>
<evidence type="ECO:0008006" key="3">
    <source>
        <dbReference type="Google" id="ProtNLM"/>
    </source>
</evidence>
<evidence type="ECO:0000313" key="1">
    <source>
        <dbReference type="EMBL" id="PSJ65168.1"/>
    </source>
</evidence>
<accession>A0A2P7SRP5</accession>
<name>A0A2P7SRP5_9HYPH</name>
<dbReference type="Proteomes" id="UP000241229">
    <property type="component" value="Unassembled WGS sequence"/>
</dbReference>
<reference evidence="1 2" key="1">
    <citation type="submission" date="2018-03" db="EMBL/GenBank/DDBJ databases">
        <title>The draft genome of Mesorhizobium sp. 6GN-30.</title>
        <authorList>
            <person name="Liu L."/>
            <person name="Li L."/>
            <person name="Wang T."/>
            <person name="Zhang X."/>
            <person name="Liang L."/>
        </authorList>
    </citation>
    <scope>NUCLEOTIDE SEQUENCE [LARGE SCALE GENOMIC DNA]</scope>
    <source>
        <strain evidence="1 2">6GN30</strain>
    </source>
</reference>
<dbReference type="InterPro" id="IPR029032">
    <property type="entry name" value="AhpD-like"/>
</dbReference>
<organism evidence="1 2">
    <name type="scientific">Kumtagia ephedrae</name>
    <dbReference type="NCBI Taxonomy" id="2116701"/>
    <lineage>
        <taxon>Bacteria</taxon>
        <taxon>Pseudomonadati</taxon>
        <taxon>Pseudomonadota</taxon>
        <taxon>Alphaproteobacteria</taxon>
        <taxon>Hyphomicrobiales</taxon>
        <taxon>Phyllobacteriaceae</taxon>
        <taxon>Kumtagia</taxon>
    </lineage>
</organism>
<sequence length="153" mass="16112">MKGVLLHSAPAFRLFGAVLPLKESLRSRLGARAVDVFSLAISEDSHCLLCSLYFRRALKAHGVDPDGYVPTDDEAALIEIAHRIAGEPVAHKATPPAALKLLEARYGAETVVEVVAYGSAMLATNRLNTTLGIPIDDDLLPAADIAGAKANAA</sequence>
<protein>
    <recommendedName>
        <fullName evidence="3">Carboxymuconolactone decarboxylase family protein</fullName>
    </recommendedName>
</protein>
<comment type="caution">
    <text evidence="1">The sequence shown here is derived from an EMBL/GenBank/DDBJ whole genome shotgun (WGS) entry which is preliminary data.</text>
</comment>
<gene>
    <name evidence="1" type="ORF">C7I84_02135</name>
</gene>
<keyword evidence="2" id="KW-1185">Reference proteome</keyword>
<dbReference type="SUPFAM" id="SSF69118">
    <property type="entry name" value="AhpD-like"/>
    <property type="match status" value="1"/>
</dbReference>
<dbReference type="AlphaFoldDB" id="A0A2P7SRP5"/>